<comment type="catalytic activity">
    <reaction evidence="11">
        <text>a quinone + NADH + H(+) = a quinol + NAD(+)</text>
        <dbReference type="Rhea" id="RHEA:46160"/>
        <dbReference type="ChEBI" id="CHEBI:15378"/>
        <dbReference type="ChEBI" id="CHEBI:24646"/>
        <dbReference type="ChEBI" id="CHEBI:57540"/>
        <dbReference type="ChEBI" id="CHEBI:57945"/>
        <dbReference type="ChEBI" id="CHEBI:132124"/>
        <dbReference type="EC" id="1.6.5.9"/>
    </reaction>
</comment>
<proteinExistence type="inferred from homology"/>
<dbReference type="PANTHER" id="PTHR43706">
    <property type="entry name" value="NADH DEHYDROGENASE"/>
    <property type="match status" value="1"/>
</dbReference>
<dbReference type="SUPFAM" id="SSF51905">
    <property type="entry name" value="FAD/NAD(P)-binding domain"/>
    <property type="match status" value="2"/>
</dbReference>
<name>C1E7L2_MICCC</name>
<keyword evidence="5" id="KW-0496">Mitochondrion</keyword>
<evidence type="ECO:0000256" key="3">
    <source>
        <dbReference type="ARBA" id="ARBA00012637"/>
    </source>
</evidence>
<accession>C1E7L2</accession>
<dbReference type="Pfam" id="PF13499">
    <property type="entry name" value="EF-hand_7"/>
    <property type="match status" value="1"/>
</dbReference>
<dbReference type="SMART" id="SM00054">
    <property type="entry name" value="EFh"/>
    <property type="match status" value="2"/>
</dbReference>
<dbReference type="FunCoup" id="C1E7L2">
    <property type="interactions" value="590"/>
</dbReference>
<dbReference type="PROSITE" id="PS50222">
    <property type="entry name" value="EF_HAND_2"/>
    <property type="match status" value="2"/>
</dbReference>
<protein>
    <recommendedName>
        <fullName evidence="3">NADH:ubiquinone reductase (non-electrogenic)</fullName>
        <ecNumber evidence="3">1.6.5.9</ecNumber>
    </recommendedName>
</protein>
<dbReference type="GeneID" id="8244033"/>
<dbReference type="EC" id="1.6.5.9" evidence="3"/>
<dbReference type="InterPro" id="IPR011992">
    <property type="entry name" value="EF-hand-dom_pair"/>
</dbReference>
<dbReference type="GO" id="GO:0050136">
    <property type="term" value="F:NADH dehydrogenase (quinone) (non-electrogenic) activity"/>
    <property type="evidence" value="ECO:0007669"/>
    <property type="project" value="UniProtKB-EC"/>
</dbReference>
<keyword evidence="15" id="KW-1185">Reference proteome</keyword>
<comment type="subcellular location">
    <subcellularLocation>
        <location evidence="1">Mitochondrion inner membrane</location>
        <topology evidence="1">Peripheral membrane protein</topology>
        <orientation evidence="1">Intermembrane side</orientation>
    </subcellularLocation>
</comment>
<dbReference type="Pfam" id="PF07992">
    <property type="entry name" value="Pyr_redox_2"/>
    <property type="match status" value="1"/>
</dbReference>
<dbReference type="EMBL" id="CP001327">
    <property type="protein sequence ID" value="ACO64003.1"/>
    <property type="molecule type" value="Genomic_DNA"/>
</dbReference>
<dbReference type="GO" id="GO:0005743">
    <property type="term" value="C:mitochondrial inner membrane"/>
    <property type="evidence" value="ECO:0007669"/>
    <property type="project" value="UniProtKB-SubCell"/>
</dbReference>
<evidence type="ECO:0000256" key="7">
    <source>
        <dbReference type="ARBA" id="ARBA00022837"/>
    </source>
</evidence>
<reference evidence="14 15" key="1">
    <citation type="journal article" date="2009" name="Science">
        <title>Green evolution and dynamic adaptations revealed by genomes of the marine picoeukaryotes Micromonas.</title>
        <authorList>
            <person name="Worden A.Z."/>
            <person name="Lee J.H."/>
            <person name="Mock T."/>
            <person name="Rouze P."/>
            <person name="Simmons M.P."/>
            <person name="Aerts A.L."/>
            <person name="Allen A.E."/>
            <person name="Cuvelier M.L."/>
            <person name="Derelle E."/>
            <person name="Everett M.V."/>
            <person name="Foulon E."/>
            <person name="Grimwood J."/>
            <person name="Gundlach H."/>
            <person name="Henrissat B."/>
            <person name="Napoli C."/>
            <person name="McDonald S.M."/>
            <person name="Parker M.S."/>
            <person name="Rombauts S."/>
            <person name="Salamov A."/>
            <person name="Von Dassow P."/>
            <person name="Badger J.H."/>
            <person name="Coutinho P.M."/>
            <person name="Demir E."/>
            <person name="Dubchak I."/>
            <person name="Gentemann C."/>
            <person name="Eikrem W."/>
            <person name="Gready J.E."/>
            <person name="John U."/>
            <person name="Lanier W."/>
            <person name="Lindquist E.A."/>
            <person name="Lucas S."/>
            <person name="Mayer K.F."/>
            <person name="Moreau H."/>
            <person name="Not F."/>
            <person name="Otillar R."/>
            <person name="Panaud O."/>
            <person name="Pangilinan J."/>
            <person name="Paulsen I."/>
            <person name="Piegu B."/>
            <person name="Poliakov A."/>
            <person name="Robbens S."/>
            <person name="Schmutz J."/>
            <person name="Toulza E."/>
            <person name="Wyss T."/>
            <person name="Zelensky A."/>
            <person name="Zhou K."/>
            <person name="Armbrust E.V."/>
            <person name="Bhattacharya D."/>
            <person name="Goodenough U.W."/>
            <person name="Van de Peer Y."/>
            <person name="Grigoriev I.V."/>
        </authorList>
    </citation>
    <scope>NUCLEOTIDE SEQUENCE [LARGE SCALE GENOMIC DNA]</scope>
    <source>
        <strain evidence="15">RCC299 / NOUM17</strain>
    </source>
</reference>
<dbReference type="CDD" id="cd00051">
    <property type="entry name" value="EFh"/>
    <property type="match status" value="1"/>
</dbReference>
<comment type="similarity">
    <text evidence="2">Belongs to the NADH dehydrogenase family.</text>
</comment>
<keyword evidence="4" id="KW-0285">Flavoprotein</keyword>
<evidence type="ECO:0000259" key="13">
    <source>
        <dbReference type="PROSITE" id="PS50222"/>
    </source>
</evidence>
<dbReference type="STRING" id="296587.C1E7L2"/>
<feature type="domain" description="EF-hand" evidence="13">
    <location>
        <begin position="405"/>
        <end position="440"/>
    </location>
</feature>
<evidence type="ECO:0000313" key="15">
    <source>
        <dbReference type="Proteomes" id="UP000002009"/>
    </source>
</evidence>
<dbReference type="InterPro" id="IPR054585">
    <property type="entry name" value="NDH2-like_C"/>
</dbReference>
<evidence type="ECO:0000256" key="5">
    <source>
        <dbReference type="ARBA" id="ARBA00022792"/>
    </source>
</evidence>
<dbReference type="InterPro" id="IPR018247">
    <property type="entry name" value="EF_Hand_1_Ca_BS"/>
</dbReference>
<keyword evidence="10" id="KW-0520">NAD</keyword>
<dbReference type="AlphaFoldDB" id="C1E7L2"/>
<evidence type="ECO:0000256" key="12">
    <source>
        <dbReference type="ARBA" id="ARBA00049010"/>
    </source>
</evidence>
<dbReference type="PANTHER" id="PTHR43706:SF47">
    <property type="entry name" value="EXTERNAL NADH-UBIQUINONE OXIDOREDUCTASE 1, MITOCHONDRIAL-RELATED"/>
    <property type="match status" value="1"/>
</dbReference>
<evidence type="ECO:0000313" key="14">
    <source>
        <dbReference type="EMBL" id="ACO64003.1"/>
    </source>
</evidence>
<evidence type="ECO:0000256" key="2">
    <source>
        <dbReference type="ARBA" id="ARBA00005272"/>
    </source>
</evidence>
<dbReference type="Proteomes" id="UP000002009">
    <property type="component" value="Chromosome 6"/>
</dbReference>
<gene>
    <name evidence="14" type="ORF">MICPUN_97483</name>
</gene>
<evidence type="ECO:0000256" key="8">
    <source>
        <dbReference type="ARBA" id="ARBA00022946"/>
    </source>
</evidence>
<comment type="catalytic activity">
    <reaction evidence="12">
        <text>a ubiquinone + NADH + H(+) = a ubiquinol + NAD(+)</text>
        <dbReference type="Rhea" id="RHEA:23152"/>
        <dbReference type="Rhea" id="RHEA-COMP:9565"/>
        <dbReference type="Rhea" id="RHEA-COMP:9566"/>
        <dbReference type="ChEBI" id="CHEBI:15378"/>
        <dbReference type="ChEBI" id="CHEBI:16389"/>
        <dbReference type="ChEBI" id="CHEBI:17976"/>
        <dbReference type="ChEBI" id="CHEBI:57540"/>
        <dbReference type="ChEBI" id="CHEBI:57945"/>
    </reaction>
</comment>
<dbReference type="PROSITE" id="PS00018">
    <property type="entry name" value="EF_HAND_1"/>
    <property type="match status" value="2"/>
</dbReference>
<dbReference type="RefSeq" id="XP_002502745.1">
    <property type="nucleotide sequence ID" value="XM_002502699.1"/>
</dbReference>
<keyword evidence="7" id="KW-0106">Calcium</keyword>
<keyword evidence="8" id="KW-0809">Transit peptide</keyword>
<evidence type="ECO:0000256" key="4">
    <source>
        <dbReference type="ARBA" id="ARBA00022630"/>
    </source>
</evidence>
<evidence type="ECO:0000256" key="1">
    <source>
        <dbReference type="ARBA" id="ARBA00004137"/>
    </source>
</evidence>
<evidence type="ECO:0000256" key="6">
    <source>
        <dbReference type="ARBA" id="ARBA00022827"/>
    </source>
</evidence>
<evidence type="ECO:0000256" key="9">
    <source>
        <dbReference type="ARBA" id="ARBA00023002"/>
    </source>
</evidence>
<dbReference type="KEGG" id="mis:MICPUN_97483"/>
<dbReference type="Pfam" id="PF22366">
    <property type="entry name" value="NDH2_C"/>
    <property type="match status" value="1"/>
</dbReference>
<dbReference type="GO" id="GO:0005509">
    <property type="term" value="F:calcium ion binding"/>
    <property type="evidence" value="ECO:0007669"/>
    <property type="project" value="InterPro"/>
</dbReference>
<dbReference type="OMA" id="QIPAQKD"/>
<dbReference type="InterPro" id="IPR023753">
    <property type="entry name" value="FAD/NAD-binding_dom"/>
</dbReference>
<keyword evidence="5" id="KW-0472">Membrane</keyword>
<dbReference type="Gene3D" id="3.50.50.100">
    <property type="match status" value="2"/>
</dbReference>
<evidence type="ECO:0000256" key="11">
    <source>
        <dbReference type="ARBA" id="ARBA00047599"/>
    </source>
</evidence>
<dbReference type="InterPro" id="IPR036188">
    <property type="entry name" value="FAD/NAD-bd_sf"/>
</dbReference>
<dbReference type="InterPro" id="IPR045024">
    <property type="entry name" value="NDH-2"/>
</dbReference>
<keyword evidence="6" id="KW-0274">FAD</keyword>
<sequence length="556" mass="60239">MSFRVFARRAIAATACAGVGAAAYPFVSAPFPRALQESSNASPRERLVVLGSGWGAVALLKNIDPTLYDVSVVSPRNFFLNTPLLPGVTVGTVEARSLIEPAAAIAVDPVARTVRCKDESEVTAANPEFTLPYDKLVVAVGAPPNTFGTPGVREHAKFLKEVDDAIDIRRKLADLFETASLPGVPEEEQRKMLSVLVVGGGPTGVEFAAELHDFLREDVPRLYPALRDKISITVVQSADHILNTYDARISKYAEEKFKRDGIRILTNRRVTDVSQAHASVMCKKTKKIEKIPFGVCVWSTGLGTAPLVRSIIAAAGQPPRRRAVSVDKYLQVRGLEPRGSVLALGDCADVKSKAAAGGELLDKADELFKRADVDKNGTVDKDEFVNILKTLEESYPQIATLTKGAADGMLHDILSKFDEDGDGSLDRREFRRAMAEADSRLASHPATAQVANQQGEYLARELNAQGRARRAGVEDPAPTRPFEYVHLGSFATLGGEQAALDTSGSPLPGDFVSQGIGTMVLWYGVYFSNCVSWRNKAMVVLDWTKKGVWGRDSSRV</sequence>
<dbReference type="InParanoid" id="C1E7L2"/>
<dbReference type="eggNOG" id="KOG2495">
    <property type="taxonomic scope" value="Eukaryota"/>
</dbReference>
<feature type="domain" description="EF-hand" evidence="13">
    <location>
        <begin position="359"/>
        <end position="394"/>
    </location>
</feature>
<keyword evidence="9" id="KW-0560">Oxidoreductase</keyword>
<dbReference type="InterPro" id="IPR002048">
    <property type="entry name" value="EF_hand_dom"/>
</dbReference>
<dbReference type="OrthoDB" id="3244603at2759"/>
<dbReference type="SUPFAM" id="SSF47473">
    <property type="entry name" value="EF-hand"/>
    <property type="match status" value="1"/>
</dbReference>
<dbReference type="PRINTS" id="PR00368">
    <property type="entry name" value="FADPNR"/>
</dbReference>
<keyword evidence="5" id="KW-0999">Mitochondrion inner membrane</keyword>
<evidence type="ECO:0000256" key="10">
    <source>
        <dbReference type="ARBA" id="ARBA00023027"/>
    </source>
</evidence>
<organism evidence="14 15">
    <name type="scientific">Micromonas commoda (strain RCC299 / NOUM17 / CCMP2709)</name>
    <name type="common">Picoplanktonic green alga</name>
    <dbReference type="NCBI Taxonomy" id="296587"/>
    <lineage>
        <taxon>Eukaryota</taxon>
        <taxon>Viridiplantae</taxon>
        <taxon>Chlorophyta</taxon>
        <taxon>Mamiellophyceae</taxon>
        <taxon>Mamiellales</taxon>
        <taxon>Mamiellaceae</taxon>
        <taxon>Micromonas</taxon>
    </lineage>
</organism>